<evidence type="ECO:0000313" key="2">
    <source>
        <dbReference type="RefSeq" id="XP_073801397.1"/>
    </source>
</evidence>
<protein>
    <submittedName>
        <fullName evidence="2">Erythroblast NAD(P)(+)--arginine ADP-ribosyltransferase-like</fullName>
    </submittedName>
</protein>
<sequence>MMVVALLLIVVALQDHRAAVEGVNLDMAEDSVDDQFDGCSAEMGKLVLDTYLKEEFNKSRNYSIAWLEASKIYKELGLIAIHVYTNNGLKVFRNLNTDARNGKSNYKTLKYNWYSLHFFLTKGLQKLKGGCHNTYRGTTMDVNVVKGREVRFGSFTSSSLDKKAIEAYGGKTCFEIHTCEGAHIEKYSKYPEEREVLIPPYEKFKVKDIKKRKDKELWCETVISLESSGKRSDLNCHIVKMKKDSEEKATL</sequence>
<name>A0AC58J4J7_DANRE</name>
<evidence type="ECO:0000313" key="1">
    <source>
        <dbReference type="Proteomes" id="UP000000437"/>
    </source>
</evidence>
<dbReference type="RefSeq" id="XP_073801397.1">
    <property type="nucleotide sequence ID" value="XM_073945296.1"/>
</dbReference>
<reference evidence="2" key="1">
    <citation type="submission" date="2025-08" db="UniProtKB">
        <authorList>
            <consortium name="RefSeq"/>
        </authorList>
    </citation>
    <scope>IDENTIFICATION</scope>
    <source>
        <strain evidence="2">Tuebingen</strain>
        <tissue evidence="2">Fibroblasts and whole tissue</tissue>
    </source>
</reference>
<proteinExistence type="predicted"/>
<accession>A0AC58J4J7</accession>
<keyword evidence="1" id="KW-1185">Reference proteome</keyword>
<organism evidence="1 2">
    <name type="scientific">Danio rerio</name>
    <name type="common">Zebrafish</name>
    <name type="synonym">Brachydanio rerio</name>
    <dbReference type="NCBI Taxonomy" id="7955"/>
    <lineage>
        <taxon>Eukaryota</taxon>
        <taxon>Metazoa</taxon>
        <taxon>Chordata</taxon>
        <taxon>Craniata</taxon>
        <taxon>Vertebrata</taxon>
        <taxon>Euteleostomi</taxon>
        <taxon>Actinopterygii</taxon>
        <taxon>Neopterygii</taxon>
        <taxon>Teleostei</taxon>
        <taxon>Ostariophysi</taxon>
        <taxon>Cypriniformes</taxon>
        <taxon>Danionidae</taxon>
        <taxon>Danioninae</taxon>
        <taxon>Danio</taxon>
    </lineage>
</organism>
<gene>
    <name evidence="2" type="primary">LOC141381348</name>
</gene>
<dbReference type="Proteomes" id="UP000000437">
    <property type="component" value="Chromosome 3"/>
</dbReference>